<evidence type="ECO:0000256" key="2">
    <source>
        <dbReference type="SAM" id="MobiDB-lite"/>
    </source>
</evidence>
<reference evidence="5" key="1">
    <citation type="submission" date="2020-02" db="EMBL/GenBank/DDBJ databases">
        <authorList>
            <person name="Palmer J.M."/>
        </authorList>
    </citation>
    <scope>NUCLEOTIDE SEQUENCE</scope>
    <source>
        <strain evidence="5">EPUS1.4</strain>
        <tissue evidence="5">Thallus</tissue>
    </source>
</reference>
<dbReference type="EMBL" id="JAACFV010000069">
    <property type="protein sequence ID" value="KAF7507402.1"/>
    <property type="molecule type" value="Genomic_DNA"/>
</dbReference>
<keyword evidence="6" id="KW-1185">Reference proteome</keyword>
<keyword evidence="3" id="KW-0472">Membrane</keyword>
<keyword evidence="4" id="KW-0732">Signal</keyword>
<feature type="coiled-coil region" evidence="1">
    <location>
        <begin position="210"/>
        <end position="237"/>
    </location>
</feature>
<organism evidence="5 6">
    <name type="scientific">Endocarpon pusillum</name>
    <dbReference type="NCBI Taxonomy" id="364733"/>
    <lineage>
        <taxon>Eukaryota</taxon>
        <taxon>Fungi</taxon>
        <taxon>Dikarya</taxon>
        <taxon>Ascomycota</taxon>
        <taxon>Pezizomycotina</taxon>
        <taxon>Eurotiomycetes</taxon>
        <taxon>Chaetothyriomycetidae</taxon>
        <taxon>Verrucariales</taxon>
        <taxon>Verrucariaceae</taxon>
        <taxon>Endocarpon</taxon>
    </lineage>
</organism>
<feature type="chain" id="PRO_5034759148" evidence="4">
    <location>
        <begin position="20"/>
        <end position="642"/>
    </location>
</feature>
<evidence type="ECO:0000313" key="6">
    <source>
        <dbReference type="Proteomes" id="UP000606974"/>
    </source>
</evidence>
<accession>A0A8H7E2W6</accession>
<dbReference type="OrthoDB" id="4225201at2759"/>
<proteinExistence type="predicted"/>
<feature type="compositionally biased region" description="Basic and acidic residues" evidence="2">
    <location>
        <begin position="321"/>
        <end position="334"/>
    </location>
</feature>
<feature type="region of interest" description="Disordered" evidence="2">
    <location>
        <begin position="551"/>
        <end position="578"/>
    </location>
</feature>
<gene>
    <name evidence="5" type="ORF">GJ744_010461</name>
</gene>
<dbReference type="AlphaFoldDB" id="A0A8H7E2W6"/>
<keyword evidence="3" id="KW-1133">Transmembrane helix</keyword>
<keyword evidence="3" id="KW-0812">Transmembrane</keyword>
<evidence type="ECO:0000256" key="4">
    <source>
        <dbReference type="SAM" id="SignalP"/>
    </source>
</evidence>
<comment type="caution">
    <text evidence="5">The sequence shown here is derived from an EMBL/GenBank/DDBJ whole genome shotgun (WGS) entry which is preliminary data.</text>
</comment>
<sequence length="642" mass="72186">MKLSFSCAILFSSVPSALSLLLDSARSVSHGSRDILTAVGASSSDEVSLRFEAPCHGCFADGANRLIFDIAIHKATEACGNGRIHINGQEFYWLGNPAEGAGTIQTPLVNALGNRGLNVTWNATWKASCINDEAQILSLQINRPAEDIINLGSGFTISFKQQERPEIFRLVGEPLDISNPENLAAQWTHPDRPQCFTLAPTPPSTGCENLDDEYAELEALKARSHDLQKLIREKKKRIHQLLCDDFRTFCSKLRKCESFRCVFRTMLNKLPEYARIISLHFGHHLDGIRKQGDEPMSYGHDEINTSPEEYDDLDLSSAHDDGIPKTPLTHHDHASTTPVPSQARHLSPSPTLHPLETGLPLPSPSHTRTPNSVPIEHTHSILFYIFRHLLPPLILFIILFSIIFMTLRRLNLLCASPYSRASRASTREERRRRRTYRRAEREHAWRNWWNRYRHPTCTKDYEEKRTLILEQEGVLEDAMQDEIRGLQVAQEIVRDMVQAEEGRSQLYHQANLPQHQQSRQRTTENEATPSSQSSWTTNAVFKTINPHSYSLAGHRRSTSASSSESTPSLPPPGYEQELDSDIDVVDGFMYTATFASGHTHAMSEDGDGYGVDTTPDSSVVDCSPRMSFDTGRTTLTAKESDY</sequence>
<feature type="signal peptide" evidence="4">
    <location>
        <begin position="1"/>
        <end position="19"/>
    </location>
</feature>
<evidence type="ECO:0000313" key="5">
    <source>
        <dbReference type="EMBL" id="KAF7507402.1"/>
    </source>
</evidence>
<name>A0A8H7E2W6_9EURO</name>
<feature type="transmembrane region" description="Helical" evidence="3">
    <location>
        <begin position="381"/>
        <end position="407"/>
    </location>
</feature>
<keyword evidence="1" id="KW-0175">Coiled coil</keyword>
<dbReference type="Proteomes" id="UP000606974">
    <property type="component" value="Unassembled WGS sequence"/>
</dbReference>
<feature type="region of interest" description="Disordered" evidence="2">
    <location>
        <begin position="321"/>
        <end position="372"/>
    </location>
</feature>
<feature type="region of interest" description="Disordered" evidence="2">
    <location>
        <begin position="509"/>
        <end position="538"/>
    </location>
</feature>
<protein>
    <submittedName>
        <fullName evidence="5">Uncharacterized protein</fullName>
    </submittedName>
</protein>
<feature type="compositionally biased region" description="Low complexity" evidence="2">
    <location>
        <begin position="558"/>
        <end position="567"/>
    </location>
</feature>
<evidence type="ECO:0000256" key="3">
    <source>
        <dbReference type="SAM" id="Phobius"/>
    </source>
</evidence>
<evidence type="ECO:0000256" key="1">
    <source>
        <dbReference type="SAM" id="Coils"/>
    </source>
</evidence>